<protein>
    <submittedName>
        <fullName evidence="2">Uncharacterized protein</fullName>
    </submittedName>
</protein>
<organism evidence="2 3">
    <name type="scientific">Polyplax serrata</name>
    <name type="common">Common mouse louse</name>
    <dbReference type="NCBI Taxonomy" id="468196"/>
    <lineage>
        <taxon>Eukaryota</taxon>
        <taxon>Metazoa</taxon>
        <taxon>Ecdysozoa</taxon>
        <taxon>Arthropoda</taxon>
        <taxon>Hexapoda</taxon>
        <taxon>Insecta</taxon>
        <taxon>Pterygota</taxon>
        <taxon>Neoptera</taxon>
        <taxon>Paraneoptera</taxon>
        <taxon>Psocodea</taxon>
        <taxon>Troctomorpha</taxon>
        <taxon>Phthiraptera</taxon>
        <taxon>Anoplura</taxon>
        <taxon>Polyplacidae</taxon>
        <taxon>Polyplax</taxon>
    </lineage>
</organism>
<reference evidence="2 3" key="1">
    <citation type="submission" date="2023-10" db="EMBL/GenBank/DDBJ databases">
        <title>Genomes of two closely related lineages of the louse Polyplax serrata with different host specificities.</title>
        <authorList>
            <person name="Martinu J."/>
            <person name="Tarabai H."/>
            <person name="Stefka J."/>
            <person name="Hypsa V."/>
        </authorList>
    </citation>
    <scope>NUCLEOTIDE SEQUENCE [LARGE SCALE GENOMIC DNA]</scope>
    <source>
        <strain evidence="2">HR10_N</strain>
    </source>
</reference>
<feature type="compositionally biased region" description="Acidic residues" evidence="1">
    <location>
        <begin position="79"/>
        <end position="109"/>
    </location>
</feature>
<dbReference type="EMBL" id="JAWJWE010000002">
    <property type="protein sequence ID" value="KAK6642599.1"/>
    <property type="molecule type" value="Genomic_DNA"/>
</dbReference>
<evidence type="ECO:0000313" key="2">
    <source>
        <dbReference type="EMBL" id="KAK6642599.1"/>
    </source>
</evidence>
<evidence type="ECO:0000256" key="1">
    <source>
        <dbReference type="SAM" id="MobiDB-lite"/>
    </source>
</evidence>
<comment type="caution">
    <text evidence="2">The sequence shown here is derived from an EMBL/GenBank/DDBJ whole genome shotgun (WGS) entry which is preliminary data.</text>
</comment>
<gene>
    <name evidence="2" type="ORF">RUM43_004101</name>
</gene>
<dbReference type="AlphaFoldDB" id="A0AAN8SB64"/>
<feature type="compositionally biased region" description="Polar residues" evidence="1">
    <location>
        <begin position="110"/>
        <end position="119"/>
    </location>
</feature>
<sequence length="225" mass="25500">MPIIAEWETLGRIYNAELVKGAEDKSPSAINRLVGFFKDIWTGIIERLSKSKIPGLNKLISSPSFNKDKIFSPSPEDIKGEDEDDGDDDNYENKDDGEDEEEQEEEVEEQSTTTQSIITKPSYRQWEINRRKRIPSSIDSEELLVKSQHTTEDLDVATRRSVRSTNKVKTTTKARKEKNISPPVEEKNTTAVETTEIISTTSYDDLSEEILNFNDNVNGLNNVNA</sequence>
<dbReference type="Proteomes" id="UP001372834">
    <property type="component" value="Unassembled WGS sequence"/>
</dbReference>
<proteinExistence type="predicted"/>
<feature type="region of interest" description="Disordered" evidence="1">
    <location>
        <begin position="163"/>
        <end position="189"/>
    </location>
</feature>
<name>A0AAN8SB64_POLSC</name>
<accession>A0AAN8SB64</accession>
<feature type="region of interest" description="Disordered" evidence="1">
    <location>
        <begin position="64"/>
        <end position="121"/>
    </location>
</feature>
<evidence type="ECO:0000313" key="3">
    <source>
        <dbReference type="Proteomes" id="UP001372834"/>
    </source>
</evidence>